<dbReference type="EMBL" id="JAKRKC020000002">
    <property type="protein sequence ID" value="MCK2219748.1"/>
    <property type="molecule type" value="Genomic_DNA"/>
</dbReference>
<name>A0ABT0G6M2_9ACTN</name>
<evidence type="ECO:0000313" key="2">
    <source>
        <dbReference type="EMBL" id="MCK2219748.1"/>
    </source>
</evidence>
<keyword evidence="1" id="KW-0812">Transmembrane</keyword>
<feature type="transmembrane region" description="Helical" evidence="1">
    <location>
        <begin position="38"/>
        <end position="61"/>
    </location>
</feature>
<gene>
    <name evidence="2" type="ORF">MF672_039025</name>
</gene>
<evidence type="ECO:0000313" key="3">
    <source>
        <dbReference type="Proteomes" id="UP001317259"/>
    </source>
</evidence>
<accession>A0ABT0G6M2</accession>
<proteinExistence type="predicted"/>
<comment type="caution">
    <text evidence="2">The sequence shown here is derived from an EMBL/GenBank/DDBJ whole genome shotgun (WGS) entry which is preliminary data.</text>
</comment>
<reference evidence="2 3" key="1">
    <citation type="submission" date="2022-04" db="EMBL/GenBank/DDBJ databases">
        <title>Genome draft of Actinomadura sp. ATCC 31491.</title>
        <authorList>
            <person name="Shi X."/>
            <person name="Du Y."/>
        </authorList>
    </citation>
    <scope>NUCLEOTIDE SEQUENCE [LARGE SCALE GENOMIC DNA]</scope>
    <source>
        <strain evidence="2 3">ATCC 31491</strain>
    </source>
</reference>
<dbReference type="Proteomes" id="UP001317259">
    <property type="component" value="Unassembled WGS sequence"/>
</dbReference>
<keyword evidence="1" id="KW-1133">Transmembrane helix</keyword>
<dbReference type="RefSeq" id="WP_242375271.1">
    <property type="nucleotide sequence ID" value="NZ_JAKRKC020000002.1"/>
</dbReference>
<sequence length="80" mass="8992">MHPYYEDAARRAFHEEVADVEPRYVLPQILTGARRREAWLLALTATIGALLILAGLLLLTWGQEQPPAAPKTISTRPWEA</sequence>
<keyword evidence="1" id="KW-0472">Membrane</keyword>
<organism evidence="2 3">
    <name type="scientific">Actinomadura luzonensis</name>
    <dbReference type="NCBI Taxonomy" id="2805427"/>
    <lineage>
        <taxon>Bacteria</taxon>
        <taxon>Bacillati</taxon>
        <taxon>Actinomycetota</taxon>
        <taxon>Actinomycetes</taxon>
        <taxon>Streptosporangiales</taxon>
        <taxon>Thermomonosporaceae</taxon>
        <taxon>Actinomadura</taxon>
    </lineage>
</organism>
<evidence type="ECO:0000256" key="1">
    <source>
        <dbReference type="SAM" id="Phobius"/>
    </source>
</evidence>
<protein>
    <submittedName>
        <fullName evidence="2">Uncharacterized protein</fullName>
    </submittedName>
</protein>
<keyword evidence="3" id="KW-1185">Reference proteome</keyword>